<proteinExistence type="predicted"/>
<evidence type="ECO:0000313" key="2">
    <source>
        <dbReference type="EMBL" id="THD10113.1"/>
    </source>
</evidence>
<feature type="compositionally biased region" description="Low complexity" evidence="1">
    <location>
        <begin position="146"/>
        <end position="175"/>
    </location>
</feature>
<dbReference type="AlphaFoldDB" id="A0A4S3KMI1"/>
<feature type="compositionally biased region" description="Low complexity" evidence="1">
    <location>
        <begin position="114"/>
        <end position="124"/>
    </location>
</feature>
<feature type="compositionally biased region" description="Acidic residues" evidence="1">
    <location>
        <begin position="131"/>
        <end position="145"/>
    </location>
</feature>
<dbReference type="Proteomes" id="UP000307749">
    <property type="component" value="Unassembled WGS sequence"/>
</dbReference>
<keyword evidence="3" id="KW-1185">Reference proteome</keyword>
<accession>A0A4S3KMI1</accession>
<feature type="region of interest" description="Disordered" evidence="1">
    <location>
        <begin position="104"/>
        <end position="175"/>
    </location>
</feature>
<evidence type="ECO:0000313" key="3">
    <source>
        <dbReference type="Proteomes" id="UP000307749"/>
    </source>
</evidence>
<organism evidence="2 3">
    <name type="scientific">Metallibacterium scheffleri</name>
    <dbReference type="NCBI Taxonomy" id="993689"/>
    <lineage>
        <taxon>Bacteria</taxon>
        <taxon>Pseudomonadati</taxon>
        <taxon>Pseudomonadota</taxon>
        <taxon>Gammaproteobacteria</taxon>
        <taxon>Lysobacterales</taxon>
        <taxon>Rhodanobacteraceae</taxon>
        <taxon>Metallibacterium</taxon>
    </lineage>
</organism>
<name>A0A4S3KMI1_9GAMM</name>
<sequence length="175" mass="17753">MTLLAQLLSVIRPGDSITLTLKRMSDNVEVIVQPVIAKADDPDPQLAGLRTLLITPFYFTVANGGDVDAAWDQHVTAKTDSRIAVISAEDHYLAAVNAAVESSRKAASEKAAKPGKASGGKKAPVVVTEAGESDGADDSPGDDDAVPAPAATSTPPVASAAPAGAAPSLLSDLDL</sequence>
<dbReference type="RefSeq" id="WP_081130128.1">
    <property type="nucleotide sequence ID" value="NZ_LDOS01000005.1"/>
</dbReference>
<protein>
    <recommendedName>
        <fullName evidence="4">PRTRC system protein E</fullName>
    </recommendedName>
</protein>
<evidence type="ECO:0008006" key="4">
    <source>
        <dbReference type="Google" id="ProtNLM"/>
    </source>
</evidence>
<dbReference type="STRING" id="993689.GCA_002077135_00061"/>
<comment type="caution">
    <text evidence="2">The sequence shown here is derived from an EMBL/GenBank/DDBJ whole genome shotgun (WGS) entry which is preliminary data.</text>
</comment>
<reference evidence="2 3" key="1">
    <citation type="submission" date="2017-02" db="EMBL/GenBank/DDBJ databases">
        <title>Whole genome sequencing of Metallibacterium scheffleri DSM 24874 (T).</title>
        <authorList>
            <person name="Kumar S."/>
            <person name="Patil P."/>
            <person name="Patil P.B."/>
        </authorList>
    </citation>
    <scope>NUCLEOTIDE SEQUENCE [LARGE SCALE GENOMIC DNA]</scope>
    <source>
        <strain evidence="2 3">DSM 24874</strain>
    </source>
</reference>
<dbReference type="EMBL" id="MWQO01000033">
    <property type="protein sequence ID" value="THD10113.1"/>
    <property type="molecule type" value="Genomic_DNA"/>
</dbReference>
<gene>
    <name evidence="2" type="ORF">B1806_09595</name>
</gene>
<evidence type="ECO:0000256" key="1">
    <source>
        <dbReference type="SAM" id="MobiDB-lite"/>
    </source>
</evidence>